<feature type="compositionally biased region" description="Basic and acidic residues" evidence="9">
    <location>
        <begin position="872"/>
        <end position="889"/>
    </location>
</feature>
<evidence type="ECO:0000256" key="1">
    <source>
        <dbReference type="ARBA" id="ARBA00004604"/>
    </source>
</evidence>
<dbReference type="InterPro" id="IPR001680">
    <property type="entry name" value="WD40_rpt"/>
</dbReference>
<dbReference type="OrthoDB" id="4096at2759"/>
<gene>
    <name evidence="11" type="ORF">C1645_746998</name>
</gene>
<dbReference type="PANTHER" id="PTHR44215">
    <property type="entry name" value="WD REPEAT-CONTAINING PROTEIN 75"/>
    <property type="match status" value="1"/>
</dbReference>
<feature type="domain" description="WD repeat-containing protein 75 second beta-propeller" evidence="10">
    <location>
        <begin position="434"/>
        <end position="736"/>
    </location>
</feature>
<dbReference type="STRING" id="658196.A0A397TSA0"/>
<dbReference type="SUPFAM" id="SSF50998">
    <property type="entry name" value="Quinoprotein alcohol dehydrogenase-like"/>
    <property type="match status" value="1"/>
</dbReference>
<evidence type="ECO:0000256" key="2">
    <source>
        <dbReference type="ARBA" id="ARBA00022517"/>
    </source>
</evidence>
<evidence type="ECO:0000256" key="7">
    <source>
        <dbReference type="ARBA" id="ARBA00023242"/>
    </source>
</evidence>
<comment type="caution">
    <text evidence="11">The sequence shown here is derived from an EMBL/GenBank/DDBJ whole genome shotgun (WGS) entry which is preliminary data.</text>
</comment>
<reference evidence="11 12" key="1">
    <citation type="submission" date="2018-06" db="EMBL/GenBank/DDBJ databases">
        <title>Comparative genomics reveals the genomic features of Rhizophagus irregularis, R. cerebriforme, R. diaphanum and Gigaspora rosea, and their symbiotic lifestyle signature.</title>
        <authorList>
            <person name="Morin E."/>
            <person name="San Clemente H."/>
            <person name="Chen E.C.H."/>
            <person name="De La Providencia I."/>
            <person name="Hainaut M."/>
            <person name="Kuo A."/>
            <person name="Kohler A."/>
            <person name="Murat C."/>
            <person name="Tang N."/>
            <person name="Roy S."/>
            <person name="Loubradou J."/>
            <person name="Henrissat B."/>
            <person name="Grigoriev I.V."/>
            <person name="Corradi N."/>
            <person name="Roux C."/>
            <person name="Martin F.M."/>
        </authorList>
    </citation>
    <scope>NUCLEOTIDE SEQUENCE [LARGE SCALE GENOMIC DNA]</scope>
    <source>
        <strain evidence="11 12">DAOM 227022</strain>
    </source>
</reference>
<dbReference type="SMART" id="SM00320">
    <property type="entry name" value="WD40"/>
    <property type="match status" value="9"/>
</dbReference>
<evidence type="ECO:0000256" key="6">
    <source>
        <dbReference type="ARBA" id="ARBA00023163"/>
    </source>
</evidence>
<dbReference type="GO" id="GO:0045943">
    <property type="term" value="P:positive regulation of transcription by RNA polymerase I"/>
    <property type="evidence" value="ECO:0007669"/>
    <property type="project" value="InterPro"/>
</dbReference>
<sequence>MSSIKQKQLAKNNTSKNTFAEKSPGQIIVNKQKSNMIKPQQPNSKKPNNFRSARNPSNPSHEFNDSKKSRIQKNHNKDTKRKETVKLEIQRVLGGRFIDRPVVFSKDSKYFFCCCSNSIKVASVKTGDIFKTFSISPEMGGHKNDITFIRIDPNNVNQLYSASLDGIIKLWNCNSTRLVKEYCVGLPILRMEMHEAYPNQFFIVTSEPQKIDPKTGSRNKQVKHALLHIKFDEQSEIVQSSLICKSNSACTCIEISENGDFLVITFAQVIRVIDLKSINNSSTQKWPKYKHPNKISCVAINSHKGFIAIGDLTGKITYWYCLEKSQLEDPVTSEFHWHAHKVNSLVFSSDGNYLISGGEEGVLSIWRVEDGYVMFVPRLGAEVINISISPDQTIYAVGLLDNSIKLISMVNYSFKQALQGLKYESRTNPLSTGLVLEPRNHDIVLNGRPGTIQFYNAYMDRHVMELEVSVTNRVSRIFEEEIVRHHVKHVCFSKNGKWMATVDARNDGVNTPELYLKFWHFDSNSQNYQQNCRVDCPHYEDVLSLCFHSGTDDEDPIFITTGLDTKFKIWQLNKEGDDDSIEAVTWTCGFIGSYKKFIPRMAAVSKDGTVLAVSFNNTITLWDAFTFTLKRTLQCMPSNENVKNILFTNDEPFLVSTTDTFLYVWNILTCEVLYRHVLEIEMVALDPNSSDFVVAWNNRFLKECRLMVFNPKSHDPLRIHKVYHIVESLTYLPRRSDDLESLLSEQKSNILYITNKNDMHILGEPSSDKPKISARKLESTSHSYFSDIFGNNDKTSDQLSLKEPEMSESDIEEEKPKESLISKKKKKNKKKLPKAVENDNQTSNNLTPASASATASNSNKVEPKNESTNLNNEKKNGHTVEFVKDKQNEPQKVTKFPNGTSTSVQVDDAVKENEQKEDKNKNVIKQSDVEILDNDKLNTPKSPKANGNGKMNGKHFIKPNSINHNETSKKRERDSSDDLTLNNTTKKRKEDSKNPAIITKNGKGKRKIKNKRKVVGS</sequence>
<organism evidence="11 12">
    <name type="scientific">Glomus cerebriforme</name>
    <dbReference type="NCBI Taxonomy" id="658196"/>
    <lineage>
        <taxon>Eukaryota</taxon>
        <taxon>Fungi</taxon>
        <taxon>Fungi incertae sedis</taxon>
        <taxon>Mucoromycota</taxon>
        <taxon>Glomeromycotina</taxon>
        <taxon>Glomeromycetes</taxon>
        <taxon>Glomerales</taxon>
        <taxon>Glomeraceae</taxon>
        <taxon>Glomus</taxon>
    </lineage>
</organism>
<evidence type="ECO:0000256" key="4">
    <source>
        <dbReference type="ARBA" id="ARBA00022574"/>
    </source>
</evidence>
<dbReference type="InterPro" id="IPR015943">
    <property type="entry name" value="WD40/YVTN_repeat-like_dom_sf"/>
</dbReference>
<feature type="repeat" description="WD" evidence="8">
    <location>
        <begin position="335"/>
        <end position="376"/>
    </location>
</feature>
<comment type="subcellular location">
    <subcellularLocation>
        <location evidence="1">Nucleus</location>
        <location evidence="1">Nucleolus</location>
    </subcellularLocation>
</comment>
<evidence type="ECO:0000256" key="3">
    <source>
        <dbReference type="ARBA" id="ARBA00022552"/>
    </source>
</evidence>
<feature type="compositionally biased region" description="Basic and acidic residues" evidence="9">
    <location>
        <begin position="966"/>
        <end position="976"/>
    </location>
</feature>
<dbReference type="InterPro" id="IPR053826">
    <property type="entry name" value="WDR75"/>
</dbReference>
<keyword evidence="6" id="KW-0804">Transcription</keyword>
<dbReference type="AlphaFoldDB" id="A0A397TSA0"/>
<feature type="compositionally biased region" description="Polar residues" evidence="9">
    <location>
        <begin position="29"/>
        <end position="61"/>
    </location>
</feature>
<accession>A0A397TSA0</accession>
<name>A0A397TSA0_9GLOM</name>
<dbReference type="PROSITE" id="PS50082">
    <property type="entry name" value="WD_REPEATS_2"/>
    <property type="match status" value="2"/>
</dbReference>
<dbReference type="EMBL" id="QKYT01000003">
    <property type="protein sequence ID" value="RIA99515.1"/>
    <property type="molecule type" value="Genomic_DNA"/>
</dbReference>
<evidence type="ECO:0000256" key="5">
    <source>
        <dbReference type="ARBA" id="ARBA00022737"/>
    </source>
</evidence>
<feature type="compositionally biased region" description="Basic residues" evidence="9">
    <location>
        <begin position="1002"/>
        <end position="1017"/>
    </location>
</feature>
<dbReference type="GO" id="GO:0032040">
    <property type="term" value="C:small-subunit processome"/>
    <property type="evidence" value="ECO:0007669"/>
    <property type="project" value="InterPro"/>
</dbReference>
<evidence type="ECO:0000313" key="11">
    <source>
        <dbReference type="EMBL" id="RIA99515.1"/>
    </source>
</evidence>
<keyword evidence="4 8" id="KW-0853">WD repeat</keyword>
<feature type="compositionally biased region" description="Low complexity" evidence="9">
    <location>
        <begin position="842"/>
        <end position="859"/>
    </location>
</feature>
<dbReference type="Pfam" id="PF23869">
    <property type="entry name" value="Beta-prop_WDR75_1st"/>
    <property type="match status" value="1"/>
</dbReference>
<dbReference type="GO" id="GO:0006364">
    <property type="term" value="P:rRNA processing"/>
    <property type="evidence" value="ECO:0007669"/>
    <property type="project" value="UniProtKB-KW"/>
</dbReference>
<dbReference type="PANTHER" id="PTHR44215:SF1">
    <property type="entry name" value="WD REPEAT-CONTAINING PROTEIN 75"/>
    <property type="match status" value="1"/>
</dbReference>
<dbReference type="SUPFAM" id="SSF50978">
    <property type="entry name" value="WD40 repeat-like"/>
    <property type="match status" value="1"/>
</dbReference>
<proteinExistence type="predicted"/>
<evidence type="ECO:0000259" key="10">
    <source>
        <dbReference type="Pfam" id="PF23769"/>
    </source>
</evidence>
<dbReference type="InterPro" id="IPR011047">
    <property type="entry name" value="Quinoprotein_ADH-like_sf"/>
</dbReference>
<keyword evidence="5" id="KW-0677">Repeat</keyword>
<feature type="repeat" description="WD" evidence="8">
    <location>
        <begin position="139"/>
        <end position="181"/>
    </location>
</feature>
<dbReference type="InterPro" id="IPR057644">
    <property type="entry name" value="Beta-prop_WDR75_2nd"/>
</dbReference>
<feature type="compositionally biased region" description="Basic and acidic residues" evidence="9">
    <location>
        <begin position="908"/>
        <end position="921"/>
    </location>
</feature>
<dbReference type="Gene3D" id="2.130.10.10">
    <property type="entry name" value="YVTN repeat-like/Quinoprotein amine dehydrogenase"/>
    <property type="match status" value="4"/>
</dbReference>
<feature type="region of interest" description="Disordered" evidence="9">
    <location>
        <begin position="795"/>
        <end position="1017"/>
    </location>
</feature>
<feature type="compositionally biased region" description="Polar residues" evidence="9">
    <location>
        <begin position="1"/>
        <end position="20"/>
    </location>
</feature>
<keyword evidence="7" id="KW-0539">Nucleus</keyword>
<dbReference type="InterPro" id="IPR036322">
    <property type="entry name" value="WD40_repeat_dom_sf"/>
</dbReference>
<dbReference type="GO" id="GO:2000234">
    <property type="term" value="P:positive regulation of rRNA processing"/>
    <property type="evidence" value="ECO:0007669"/>
    <property type="project" value="TreeGrafter"/>
</dbReference>
<keyword evidence="2" id="KW-0690">Ribosome biogenesis</keyword>
<feature type="compositionally biased region" description="Basic residues" evidence="9">
    <location>
        <begin position="822"/>
        <end position="833"/>
    </location>
</feature>
<feature type="region of interest" description="Disordered" evidence="9">
    <location>
        <begin position="1"/>
        <end position="83"/>
    </location>
</feature>
<keyword evidence="12" id="KW-1185">Reference proteome</keyword>
<evidence type="ECO:0000256" key="8">
    <source>
        <dbReference type="PROSITE-ProRule" id="PRU00221"/>
    </source>
</evidence>
<dbReference type="Proteomes" id="UP000265703">
    <property type="component" value="Unassembled WGS sequence"/>
</dbReference>
<dbReference type="PROSITE" id="PS50294">
    <property type="entry name" value="WD_REPEATS_REGION"/>
    <property type="match status" value="2"/>
</dbReference>
<evidence type="ECO:0000313" key="12">
    <source>
        <dbReference type="Proteomes" id="UP000265703"/>
    </source>
</evidence>
<dbReference type="GO" id="GO:0003723">
    <property type="term" value="F:RNA binding"/>
    <property type="evidence" value="ECO:0007669"/>
    <property type="project" value="InterPro"/>
</dbReference>
<protein>
    <submittedName>
        <fullName evidence="11">Quinon protein alcohol dehydrogenase-like superfamily</fullName>
    </submittedName>
</protein>
<evidence type="ECO:0000256" key="9">
    <source>
        <dbReference type="SAM" id="MobiDB-lite"/>
    </source>
</evidence>
<feature type="compositionally biased region" description="Basic and acidic residues" evidence="9">
    <location>
        <begin position="795"/>
        <end position="805"/>
    </location>
</feature>
<keyword evidence="3" id="KW-0698">rRNA processing</keyword>
<dbReference type="Pfam" id="PF23769">
    <property type="entry name" value="Beta-prop_WDR75_2nd"/>
    <property type="match status" value="1"/>
</dbReference>